<gene>
    <name evidence="2" type="ORF">H9Q78_09920</name>
</gene>
<dbReference type="RefSeq" id="WP_249301407.1">
    <property type="nucleotide sequence ID" value="NZ_CP060634.1"/>
</dbReference>
<sequence length="420" mass="47147">MQELLLGIDICDDYSQISYFNPQTLEAENLGLTEDESSCMVPTVICKEKGTDSWFIGEEAYRCALYGKGTMVDKLVKLAGKKGTATIEGIKYSADDLLRIFIRQILAIPVGRLGSDKFASVVFAFQNKSADVMDTVIKVTDEMGIPRECVHMANHAETYLFYVISQKKELWINQSCLFDLSETGLHYYELNVIRGRKPQVVEVSHEELEEGFSLEILETNAGKKLGDTILSSCAERLLQRKVMTSVFLTGKGFEDSQWAAGFLRFVCNKRRAFSGPGLFARGAAYMAYDHMQEETSYPYVCLCEGRLQSTISMQVWHEGRERQLVLASAGSDWYEAKAAASFILDNTNVLEFLVTPMGNGRQSKLVIQLDEFPARPNKTTKVEVIAAFLSESKISIRVIDRGFGEFFPAAGQMIRQDFQI</sequence>
<dbReference type="KEGG" id="qdo:H9Q78_09920"/>
<dbReference type="EMBL" id="CP060634">
    <property type="protein sequence ID" value="QNM04769.1"/>
    <property type="molecule type" value="Genomic_DNA"/>
</dbReference>
<dbReference type="AlphaFoldDB" id="A0A7G9G1T7"/>
<protein>
    <recommendedName>
        <fullName evidence="1">DUF5716 domain-containing protein</fullName>
    </recommendedName>
</protein>
<dbReference type="InterPro" id="IPR043770">
    <property type="entry name" value="DUF5716_C"/>
</dbReference>
<dbReference type="Pfam" id="PF18980">
    <property type="entry name" value="DUF5716_C"/>
    <property type="match status" value="1"/>
</dbReference>
<accession>A0A7G9G1T7</accession>
<proteinExistence type="predicted"/>
<evidence type="ECO:0000313" key="2">
    <source>
        <dbReference type="EMBL" id="QNM04769.1"/>
    </source>
</evidence>
<name>A0A7G9G1T7_9FIRM</name>
<dbReference type="Proteomes" id="UP000515823">
    <property type="component" value="Chromosome"/>
</dbReference>
<keyword evidence="3" id="KW-1185">Reference proteome</keyword>
<feature type="domain" description="DUF5716" evidence="1">
    <location>
        <begin position="121"/>
        <end position="419"/>
    </location>
</feature>
<evidence type="ECO:0000259" key="1">
    <source>
        <dbReference type="Pfam" id="PF18980"/>
    </source>
</evidence>
<reference evidence="2 3" key="1">
    <citation type="submission" date="2020-08" db="EMBL/GenBank/DDBJ databases">
        <authorList>
            <person name="Liu C."/>
            <person name="Sun Q."/>
        </authorList>
    </citation>
    <scope>NUCLEOTIDE SEQUENCE [LARGE SCALE GENOMIC DNA]</scope>
    <source>
        <strain evidence="2 3">NSJ-38</strain>
    </source>
</reference>
<evidence type="ECO:0000313" key="3">
    <source>
        <dbReference type="Proteomes" id="UP000515823"/>
    </source>
</evidence>
<organism evidence="2 3">
    <name type="scientific">Qiania dongpingensis</name>
    <dbReference type="NCBI Taxonomy" id="2763669"/>
    <lineage>
        <taxon>Bacteria</taxon>
        <taxon>Bacillati</taxon>
        <taxon>Bacillota</taxon>
        <taxon>Clostridia</taxon>
        <taxon>Lachnospirales</taxon>
        <taxon>Lachnospiraceae</taxon>
        <taxon>Qiania</taxon>
    </lineage>
</organism>